<comment type="catalytic activity">
    <reaction evidence="1">
        <text>ATP + protein L-histidine = ADP + protein N-phospho-L-histidine.</text>
        <dbReference type="EC" id="2.7.13.3"/>
    </reaction>
</comment>
<evidence type="ECO:0000313" key="20">
    <source>
        <dbReference type="EMBL" id="OEG74484.1"/>
    </source>
</evidence>
<dbReference type="PROSITE" id="PS50109">
    <property type="entry name" value="HIS_KIN"/>
    <property type="match status" value="1"/>
</dbReference>
<organism evidence="20 21">
    <name type="scientific">Shewanella colwelliana</name>
    <name type="common">Alteromonas colwelliana</name>
    <dbReference type="NCBI Taxonomy" id="23"/>
    <lineage>
        <taxon>Bacteria</taxon>
        <taxon>Pseudomonadati</taxon>
        <taxon>Pseudomonadota</taxon>
        <taxon>Gammaproteobacteria</taxon>
        <taxon>Alteromonadales</taxon>
        <taxon>Shewanellaceae</taxon>
        <taxon>Shewanella</taxon>
    </lineage>
</organism>
<dbReference type="SUPFAM" id="SSF55874">
    <property type="entry name" value="ATPase domain of HSP90 chaperone/DNA topoisomerase II/histidine kinase"/>
    <property type="match status" value="1"/>
</dbReference>
<comment type="caution">
    <text evidence="20">The sequence shown here is derived from an EMBL/GenBank/DDBJ whole genome shotgun (WGS) entry which is preliminary data.</text>
</comment>
<evidence type="ECO:0000256" key="4">
    <source>
        <dbReference type="ARBA" id="ARBA00022475"/>
    </source>
</evidence>
<dbReference type="AlphaFoldDB" id="A0A1E5IVD8"/>
<sequence length="607" mass="67777">MSINIKTKKYLSVTFIVLLGLVAILRLAYWFHLEIGYQQTQTQSKAQIKELMSFMSGSLSRYESIPHVLSTNPLLANALRANTNSEVIKPLNHYLEEVQSITEALDIYLINADGLAIAASNWQQDYSFIGKNFGFRPYFTQAINGGLGRYFAVGTSSNKRGYYFSYPIYEHGYPLTPEQSDSKILGVIVVKVDITEIEQQSTGMARASGYDFTITDSDDVIFLSSNQQWRLHSLSPLTDDKQLLIAKSRRYANRTISSLTVQPPYQASLDDTYNIYRIGNASQGLQEYMETKALMTNAGWKVHILAPMAPTYSALPPLLLLYGALYLLCAVALLYTIERRKNGLRLKQAHEQLEQRVKARTLELENSNKQLKETQDELVQAAKLTVIGSLSASINHEINQPLAAIRSYAQNTQTLLSRAKWDDVSTNIITIIELTDRLAAIVAQFKSFTRKSSGNDKATSVAQSIHDALTIIQPEVDKQGIQLILNNTDTQALIWCDSIRLQQVLINLMSNAIVAMHHSSPKQLIISVKQQDKLQILIEDTGTGIEESQMKKIFDPYYTSSRQGLGLGLSISRRIVEAMQGQISVTNRKDGGAMFIISLPIHAAGHA</sequence>
<dbReference type="GO" id="GO:0000155">
    <property type="term" value="F:phosphorelay sensor kinase activity"/>
    <property type="evidence" value="ECO:0007669"/>
    <property type="project" value="InterPro"/>
</dbReference>
<keyword evidence="22" id="KW-1185">Reference proteome</keyword>
<evidence type="ECO:0000256" key="3">
    <source>
        <dbReference type="ARBA" id="ARBA00012438"/>
    </source>
</evidence>
<dbReference type="OrthoDB" id="9772100at2"/>
<evidence type="ECO:0000256" key="6">
    <source>
        <dbReference type="ARBA" id="ARBA00022553"/>
    </source>
</evidence>
<feature type="transmembrane region" description="Helical" evidence="17">
    <location>
        <begin position="318"/>
        <end position="337"/>
    </location>
</feature>
<keyword evidence="5" id="KW-0997">Cell inner membrane</keyword>
<evidence type="ECO:0000256" key="2">
    <source>
        <dbReference type="ARBA" id="ARBA00004429"/>
    </source>
</evidence>
<evidence type="ECO:0000256" key="1">
    <source>
        <dbReference type="ARBA" id="ARBA00000085"/>
    </source>
</evidence>
<evidence type="ECO:0000313" key="19">
    <source>
        <dbReference type="EMBL" id="GIU46523.1"/>
    </source>
</evidence>
<protein>
    <recommendedName>
        <fullName evidence="15">C4-dicarboxylate transport sensor protein DctB</fullName>
        <ecNumber evidence="3">2.7.13.3</ecNumber>
    </recommendedName>
</protein>
<dbReference type="Gene3D" id="3.30.450.20">
    <property type="entry name" value="PAS domain"/>
    <property type="match status" value="2"/>
</dbReference>
<dbReference type="InterPro" id="IPR036890">
    <property type="entry name" value="HATPase_C_sf"/>
</dbReference>
<name>A0A1E5IVD8_SHECO</name>
<dbReference type="Pfam" id="PF02518">
    <property type="entry name" value="HATPase_c"/>
    <property type="match status" value="1"/>
</dbReference>
<dbReference type="SMART" id="SM00387">
    <property type="entry name" value="HATPase_c"/>
    <property type="match status" value="1"/>
</dbReference>
<keyword evidence="12 17" id="KW-1133">Transmembrane helix</keyword>
<evidence type="ECO:0000256" key="7">
    <source>
        <dbReference type="ARBA" id="ARBA00022679"/>
    </source>
</evidence>
<dbReference type="STRING" id="23.BEL05_18780"/>
<dbReference type="EC" id="2.7.13.3" evidence="3"/>
<dbReference type="PIRSF" id="PIRSF036431">
    <property type="entry name" value="STHK_DctB"/>
    <property type="match status" value="1"/>
</dbReference>
<evidence type="ECO:0000256" key="11">
    <source>
        <dbReference type="ARBA" id="ARBA00022840"/>
    </source>
</evidence>
<keyword evidence="16" id="KW-0175">Coiled coil</keyword>
<dbReference type="InterPro" id="IPR005467">
    <property type="entry name" value="His_kinase_dom"/>
</dbReference>
<dbReference type="PANTHER" id="PTHR43065:SF46">
    <property type="entry name" value="C4-DICARBOXYLATE TRANSPORT SENSOR PROTEIN DCTB"/>
    <property type="match status" value="1"/>
</dbReference>
<feature type="domain" description="Histidine kinase" evidence="18">
    <location>
        <begin position="393"/>
        <end position="603"/>
    </location>
</feature>
<keyword evidence="11" id="KW-0067">ATP-binding</keyword>
<evidence type="ECO:0000256" key="16">
    <source>
        <dbReference type="SAM" id="Coils"/>
    </source>
</evidence>
<dbReference type="InterPro" id="IPR036097">
    <property type="entry name" value="HisK_dim/P_sf"/>
</dbReference>
<evidence type="ECO:0000313" key="21">
    <source>
        <dbReference type="Proteomes" id="UP000095230"/>
    </source>
</evidence>
<dbReference type="SUPFAM" id="SSF103190">
    <property type="entry name" value="Sensory domain-like"/>
    <property type="match status" value="1"/>
</dbReference>
<keyword evidence="6" id="KW-0597">Phosphoprotein</keyword>
<dbReference type="InterPro" id="IPR017055">
    <property type="entry name" value="Sig_transdc_His_kinase_DctB"/>
</dbReference>
<dbReference type="Proteomes" id="UP000095230">
    <property type="component" value="Unassembled WGS sequence"/>
</dbReference>
<feature type="transmembrane region" description="Helical" evidence="17">
    <location>
        <begin position="12"/>
        <end position="31"/>
    </location>
</feature>
<dbReference type="EMBL" id="BPEU01000042">
    <property type="protein sequence ID" value="GIU46523.1"/>
    <property type="molecule type" value="Genomic_DNA"/>
</dbReference>
<dbReference type="GO" id="GO:0005886">
    <property type="term" value="C:plasma membrane"/>
    <property type="evidence" value="ECO:0007669"/>
    <property type="project" value="UniProtKB-SubCell"/>
</dbReference>
<evidence type="ECO:0000256" key="13">
    <source>
        <dbReference type="ARBA" id="ARBA00023012"/>
    </source>
</evidence>
<dbReference type="InterPro" id="IPR033479">
    <property type="entry name" value="dCache_1"/>
</dbReference>
<keyword evidence="10 20" id="KW-0418">Kinase</keyword>
<evidence type="ECO:0000256" key="15">
    <source>
        <dbReference type="ARBA" id="ARBA00073143"/>
    </source>
</evidence>
<dbReference type="InterPro" id="IPR004358">
    <property type="entry name" value="Sig_transdc_His_kin-like_C"/>
</dbReference>
<dbReference type="InterPro" id="IPR029151">
    <property type="entry name" value="Sensor-like_sf"/>
</dbReference>
<keyword evidence="13" id="KW-0902">Two-component regulatory system</keyword>
<comment type="subcellular location">
    <subcellularLocation>
        <location evidence="2">Cell inner membrane</location>
        <topology evidence="2">Multi-pass membrane protein</topology>
    </subcellularLocation>
</comment>
<evidence type="ECO:0000313" key="22">
    <source>
        <dbReference type="Proteomes" id="UP000773469"/>
    </source>
</evidence>
<keyword evidence="4" id="KW-1003">Cell membrane</keyword>
<gene>
    <name evidence="20" type="ORF">BEL05_18780</name>
    <name evidence="19" type="ORF">TUM3794_39280</name>
</gene>
<keyword evidence="7" id="KW-0808">Transferase</keyword>
<evidence type="ECO:0000256" key="17">
    <source>
        <dbReference type="SAM" id="Phobius"/>
    </source>
</evidence>
<dbReference type="Gene3D" id="1.10.287.130">
    <property type="match status" value="1"/>
</dbReference>
<reference evidence="19 22" key="2">
    <citation type="submission" date="2021-05" db="EMBL/GenBank/DDBJ databases">
        <title>Molecular characterization for Shewanella algae harboring chromosomal blaOXA-55-like strains isolated from clinical and environment sample.</title>
        <authorList>
            <person name="Ohama Y."/>
            <person name="Aoki K."/>
            <person name="Harada S."/>
            <person name="Moriya K."/>
            <person name="Ishii Y."/>
            <person name="Tateda K."/>
        </authorList>
    </citation>
    <scope>NUCLEOTIDE SEQUENCE [LARGE SCALE GENOMIC DNA]</scope>
    <source>
        <strain evidence="19 22">MBTL60-118</strain>
    </source>
</reference>
<evidence type="ECO:0000259" key="18">
    <source>
        <dbReference type="PROSITE" id="PS50109"/>
    </source>
</evidence>
<evidence type="ECO:0000256" key="10">
    <source>
        <dbReference type="ARBA" id="ARBA00022777"/>
    </source>
</evidence>
<dbReference type="PRINTS" id="PR00344">
    <property type="entry name" value="BCTRLSENSOR"/>
</dbReference>
<dbReference type="CDD" id="cd00082">
    <property type="entry name" value="HisKA"/>
    <property type="match status" value="1"/>
</dbReference>
<dbReference type="FunFam" id="1.10.287.130:FF:000049">
    <property type="entry name" value="C4-dicarboxylate transport sensor protein DctB"/>
    <property type="match status" value="1"/>
</dbReference>
<feature type="coiled-coil region" evidence="16">
    <location>
        <begin position="350"/>
        <end position="384"/>
    </location>
</feature>
<dbReference type="Proteomes" id="UP000773469">
    <property type="component" value="Unassembled WGS sequence"/>
</dbReference>
<keyword evidence="14 17" id="KW-0472">Membrane</keyword>
<dbReference type="InterPro" id="IPR003594">
    <property type="entry name" value="HATPase_dom"/>
</dbReference>
<dbReference type="Pfam" id="PF02743">
    <property type="entry name" value="dCache_1"/>
    <property type="match status" value="1"/>
</dbReference>
<accession>A0A1E5IVD8</accession>
<dbReference type="SMART" id="SM00388">
    <property type="entry name" value="HisKA"/>
    <property type="match status" value="1"/>
</dbReference>
<evidence type="ECO:0000256" key="5">
    <source>
        <dbReference type="ARBA" id="ARBA00022519"/>
    </source>
</evidence>
<keyword evidence="8 17" id="KW-0812">Transmembrane</keyword>
<evidence type="ECO:0000256" key="8">
    <source>
        <dbReference type="ARBA" id="ARBA00022692"/>
    </source>
</evidence>
<dbReference type="Gene3D" id="3.30.565.10">
    <property type="entry name" value="Histidine kinase-like ATPase, C-terminal domain"/>
    <property type="match status" value="1"/>
</dbReference>
<evidence type="ECO:0000256" key="9">
    <source>
        <dbReference type="ARBA" id="ARBA00022741"/>
    </source>
</evidence>
<proteinExistence type="predicted"/>
<dbReference type="RefSeq" id="WP_069670687.1">
    <property type="nucleotide sequence ID" value="NZ_BPEU01000042.1"/>
</dbReference>
<dbReference type="GO" id="GO:0005524">
    <property type="term" value="F:ATP binding"/>
    <property type="evidence" value="ECO:0007669"/>
    <property type="project" value="UniProtKB-KW"/>
</dbReference>
<dbReference type="InterPro" id="IPR003661">
    <property type="entry name" value="HisK_dim/P_dom"/>
</dbReference>
<reference evidence="20 21" key="1">
    <citation type="submission" date="2016-07" db="EMBL/GenBank/DDBJ databases">
        <title>Whole-genome of two Shewanella species isolated from a digestive organ of sea cucumber Apostichopus japonicus Selenka 1867.</title>
        <authorList>
            <person name="Hong H.-H."/>
            <person name="Choi H."/>
            <person name="Cheon S."/>
            <person name="Oh J.-S."/>
            <person name="Lee H.-G."/>
            <person name="Park C."/>
        </authorList>
    </citation>
    <scope>NUCLEOTIDE SEQUENCE [LARGE SCALE GENOMIC DNA]</scope>
    <source>
        <strain evidence="20 21">CSB03KR</strain>
    </source>
</reference>
<dbReference type="SUPFAM" id="SSF47384">
    <property type="entry name" value="Homodimeric domain of signal transducing histidine kinase"/>
    <property type="match status" value="1"/>
</dbReference>
<dbReference type="PANTHER" id="PTHR43065">
    <property type="entry name" value="SENSOR HISTIDINE KINASE"/>
    <property type="match status" value="1"/>
</dbReference>
<keyword evidence="9" id="KW-0547">Nucleotide-binding</keyword>
<evidence type="ECO:0000256" key="14">
    <source>
        <dbReference type="ARBA" id="ARBA00023136"/>
    </source>
</evidence>
<dbReference type="EMBL" id="MCBT01000018">
    <property type="protein sequence ID" value="OEG74484.1"/>
    <property type="molecule type" value="Genomic_DNA"/>
</dbReference>
<evidence type="ECO:0000256" key="12">
    <source>
        <dbReference type="ARBA" id="ARBA00022989"/>
    </source>
</evidence>
<dbReference type="CDD" id="cd12914">
    <property type="entry name" value="PDC1_DGC_like"/>
    <property type="match status" value="1"/>
</dbReference>